<evidence type="ECO:0000313" key="3">
    <source>
        <dbReference type="EMBL" id="BBM97466.1"/>
    </source>
</evidence>
<keyword evidence="2" id="KW-0472">Membrane</keyword>
<feature type="transmembrane region" description="Helical" evidence="2">
    <location>
        <begin position="248"/>
        <end position="267"/>
    </location>
</feature>
<organism evidence="4 5">
    <name type="scientific">Marchantia polymorpha subsp. ruderalis</name>
    <dbReference type="NCBI Taxonomy" id="1480154"/>
    <lineage>
        <taxon>Eukaryota</taxon>
        <taxon>Viridiplantae</taxon>
        <taxon>Streptophyta</taxon>
        <taxon>Embryophyta</taxon>
        <taxon>Marchantiophyta</taxon>
        <taxon>Marchantiopsida</taxon>
        <taxon>Marchantiidae</taxon>
        <taxon>Marchantiales</taxon>
        <taxon>Marchantiaceae</taxon>
        <taxon>Marchantia</taxon>
    </lineage>
</organism>
<feature type="transmembrane region" description="Helical" evidence="2">
    <location>
        <begin position="163"/>
        <end position="185"/>
    </location>
</feature>
<reference evidence="4 5" key="1">
    <citation type="submission" date="2016-03" db="EMBL/GenBank/DDBJ databases">
        <title>Mechanisms controlling the formation of the plant cell surface in tip-growing cells are functionally conserved among land plants.</title>
        <authorList>
            <person name="Honkanen S."/>
            <person name="Jones V.A."/>
            <person name="Morieri G."/>
            <person name="Champion C."/>
            <person name="Hetherington A.J."/>
            <person name="Kelly S."/>
            <person name="Saint-Marcoux D."/>
            <person name="Proust H."/>
            <person name="Prescott H."/>
            <person name="Dolan L."/>
        </authorList>
    </citation>
    <scope>NUCLEOTIDE SEQUENCE [LARGE SCALE GENOMIC DNA]</scope>
    <source>
        <strain evidence="5">cv. Tak-1 and cv. Tak-2</strain>
        <tissue evidence="4">Whole gametophyte</tissue>
    </source>
</reference>
<proteinExistence type="predicted"/>
<evidence type="ECO:0000313" key="5">
    <source>
        <dbReference type="Proteomes" id="UP000077202"/>
    </source>
</evidence>
<dbReference type="Proteomes" id="UP001162541">
    <property type="component" value="Chromosome 1"/>
</dbReference>
<keyword evidence="5" id="KW-1185">Reference proteome</keyword>
<feature type="region of interest" description="Disordered" evidence="1">
    <location>
        <begin position="124"/>
        <end position="155"/>
    </location>
</feature>
<name>A0A176WDC4_MARPO</name>
<dbReference type="EMBL" id="AP019866">
    <property type="protein sequence ID" value="BBM97466.1"/>
    <property type="molecule type" value="Genomic_DNA"/>
</dbReference>
<accession>A0A176WDC4</accession>
<evidence type="ECO:0000313" key="6">
    <source>
        <dbReference type="Proteomes" id="UP001162541"/>
    </source>
</evidence>
<evidence type="ECO:0000256" key="2">
    <source>
        <dbReference type="SAM" id="Phobius"/>
    </source>
</evidence>
<reference evidence="3" key="2">
    <citation type="journal article" date="2019" name="Curr. Biol.">
        <title>Chromatin organization in early land plants reveals an ancestral association between H3K27me3, transposons, and constitutive heterochromatin.</title>
        <authorList>
            <person name="Montgomery S.A."/>
            <person name="Tanizawa Y."/>
            <person name="Galik B."/>
            <person name="Wang N."/>
            <person name="Ito T."/>
            <person name="Mochizuki T."/>
            <person name="Akimcheva S."/>
            <person name="Bowman J."/>
            <person name="Cognat V."/>
            <person name="Drouard L."/>
            <person name="Ekker H."/>
            <person name="Houng S."/>
            <person name="Kohchi T."/>
            <person name="Lin S."/>
            <person name="Liu L.D."/>
            <person name="Nakamura Y."/>
            <person name="Valeeva L.R."/>
            <person name="Shakirov E.V."/>
            <person name="Shippen D.E."/>
            <person name="Wei W."/>
            <person name="Yagura M."/>
            <person name="Yamaoka S."/>
            <person name="Yamato K.T."/>
            <person name="Liu C."/>
            <person name="Berger F."/>
        </authorList>
    </citation>
    <scope>NUCLEOTIDE SEQUENCE [LARGE SCALE GENOMIC DNA]</scope>
    <source>
        <strain evidence="3">Tak-1</strain>
    </source>
</reference>
<evidence type="ECO:0000313" key="4">
    <source>
        <dbReference type="EMBL" id="OAE30621.1"/>
    </source>
</evidence>
<protein>
    <submittedName>
        <fullName evidence="4">Uncharacterized protein</fullName>
    </submittedName>
</protein>
<keyword evidence="2" id="KW-1133">Transmembrane helix</keyword>
<keyword evidence="2" id="KW-0812">Transmembrane</keyword>
<feature type="transmembrane region" description="Helical" evidence="2">
    <location>
        <begin position="218"/>
        <end position="236"/>
    </location>
</feature>
<evidence type="ECO:0000256" key="1">
    <source>
        <dbReference type="SAM" id="MobiDB-lite"/>
    </source>
</evidence>
<dbReference type="AlphaFoldDB" id="A0A176WDC4"/>
<gene>
    <name evidence="4" type="ORF">AXG93_3016s1030</name>
    <name evidence="3" type="ORF">Mp_1g05950</name>
</gene>
<sequence length="270" mass="28899">MAQCMAGSYWWQASFNASFHQQLSAHVLSRSATQKYSNSSIPPLPSHSVWEEFNLPRFGTEAVSSEKCSATTSSPSIVCFRDDDLPFPEHLVGRSPSDLNVRTSLEIRYSPWAVHMMNGFGKKEGNKLKESTGGPPGGGNGADDGGGDGGGGGGDDDGEEHIFLLPVLTLAFAAFHLGYCIAIWIKDENLDFEFFRTGLVLFGLLAVAAIRLNARTGIDAYILGLGASVGVMVWTGERCLVKREGSPAGIVALFAASMAVMFTAALYHNI</sequence>
<reference evidence="6" key="3">
    <citation type="journal article" date="2020" name="Curr. Biol.">
        <title>Chromatin organization in early land plants reveals an ancestral association between H3K27me3, transposons, and constitutive heterochromatin.</title>
        <authorList>
            <person name="Montgomery S.A."/>
            <person name="Tanizawa Y."/>
            <person name="Galik B."/>
            <person name="Wang N."/>
            <person name="Ito T."/>
            <person name="Mochizuki T."/>
            <person name="Akimcheva S."/>
            <person name="Bowman J.L."/>
            <person name="Cognat V."/>
            <person name="Marechal-Drouard L."/>
            <person name="Ekker H."/>
            <person name="Hong S.F."/>
            <person name="Kohchi T."/>
            <person name="Lin S.S."/>
            <person name="Liu L.D."/>
            <person name="Nakamura Y."/>
            <person name="Valeeva L.R."/>
            <person name="Shakirov E.V."/>
            <person name="Shippen D.E."/>
            <person name="Wei W.L."/>
            <person name="Yagura M."/>
            <person name="Yamaoka S."/>
            <person name="Yamato K.T."/>
            <person name="Liu C."/>
            <person name="Berger F."/>
        </authorList>
    </citation>
    <scope>NUCLEOTIDE SEQUENCE [LARGE SCALE GENOMIC DNA]</scope>
    <source>
        <strain evidence="6">Tak-1</strain>
    </source>
</reference>
<dbReference type="Proteomes" id="UP000077202">
    <property type="component" value="Unassembled WGS sequence"/>
</dbReference>
<feature type="transmembrane region" description="Helical" evidence="2">
    <location>
        <begin position="194"/>
        <end position="212"/>
    </location>
</feature>
<feature type="compositionally biased region" description="Gly residues" evidence="1">
    <location>
        <begin position="134"/>
        <end position="153"/>
    </location>
</feature>
<dbReference type="EMBL" id="LVLJ01001283">
    <property type="protein sequence ID" value="OAE30621.1"/>
    <property type="molecule type" value="Genomic_DNA"/>
</dbReference>